<dbReference type="OrthoDB" id="2020644at2759"/>
<dbReference type="EMBL" id="KZ665634">
    <property type="protein sequence ID" value="PPR98589.1"/>
    <property type="molecule type" value="Genomic_DNA"/>
</dbReference>
<feature type="region of interest" description="Disordered" evidence="2">
    <location>
        <begin position="569"/>
        <end position="593"/>
    </location>
</feature>
<name>A0A2P5X5L8_GOSBA</name>
<reference evidence="4 5" key="1">
    <citation type="submission" date="2015-01" db="EMBL/GenBank/DDBJ databases">
        <title>Genome of allotetraploid Gossypium barbadense reveals genomic plasticity and fiber elongation in cotton evolution.</title>
        <authorList>
            <person name="Chen X."/>
            <person name="Liu X."/>
            <person name="Zhao B."/>
            <person name="Zheng H."/>
            <person name="Hu Y."/>
            <person name="Lu G."/>
            <person name="Yang C."/>
            <person name="Chen J."/>
            <person name="Shan C."/>
            <person name="Zhang L."/>
            <person name="Zhou Y."/>
            <person name="Wang L."/>
            <person name="Guo W."/>
            <person name="Bai Y."/>
            <person name="Ruan J."/>
            <person name="Shangguan X."/>
            <person name="Mao Y."/>
            <person name="Jiang J."/>
            <person name="Zhu Y."/>
            <person name="Lei J."/>
            <person name="Kang H."/>
            <person name="Chen S."/>
            <person name="He X."/>
            <person name="Wang R."/>
            <person name="Wang Y."/>
            <person name="Chen J."/>
            <person name="Wang L."/>
            <person name="Yu S."/>
            <person name="Wang B."/>
            <person name="Wei J."/>
            <person name="Song S."/>
            <person name="Lu X."/>
            <person name="Gao Z."/>
            <person name="Gu W."/>
            <person name="Deng X."/>
            <person name="Ma D."/>
            <person name="Wang S."/>
            <person name="Liang W."/>
            <person name="Fang L."/>
            <person name="Cai C."/>
            <person name="Zhu X."/>
            <person name="Zhou B."/>
            <person name="Zhang Y."/>
            <person name="Chen Z."/>
            <person name="Xu S."/>
            <person name="Zhu R."/>
            <person name="Wang S."/>
            <person name="Zhang T."/>
            <person name="Zhao G."/>
        </authorList>
    </citation>
    <scope>NUCLEOTIDE SEQUENCE [LARGE SCALE GENOMIC DNA]</scope>
    <source>
        <strain evidence="5">cv. Xinhai21</strain>
        <tissue evidence="4">Leaf</tissue>
    </source>
</reference>
<dbReference type="AlphaFoldDB" id="A0A2P5X5L8"/>
<dbReference type="InterPro" id="IPR056142">
    <property type="entry name" value="DUF7725"/>
</dbReference>
<dbReference type="Proteomes" id="UP000239757">
    <property type="component" value="Unassembled WGS sequence"/>
</dbReference>
<evidence type="ECO:0000313" key="4">
    <source>
        <dbReference type="EMBL" id="PPR98589.1"/>
    </source>
</evidence>
<dbReference type="PANTHER" id="PTHR35766:SF1">
    <property type="entry name" value="OS08G0543600 PROTEIN"/>
    <property type="match status" value="1"/>
</dbReference>
<feature type="region of interest" description="Disordered" evidence="2">
    <location>
        <begin position="431"/>
        <end position="460"/>
    </location>
</feature>
<proteinExistence type="predicted"/>
<evidence type="ECO:0000256" key="2">
    <source>
        <dbReference type="SAM" id="MobiDB-lite"/>
    </source>
</evidence>
<protein>
    <recommendedName>
        <fullName evidence="3">DUF7725 domain-containing protein</fullName>
    </recommendedName>
</protein>
<keyword evidence="1" id="KW-0175">Coiled coil</keyword>
<evidence type="ECO:0000313" key="5">
    <source>
        <dbReference type="Proteomes" id="UP000239757"/>
    </source>
</evidence>
<sequence length="787" mass="87409">MEAAASVAASRSGSLPMQSSSRKEWRAVSDNHVVRNPGDDVGLDRSKLGQSDEGTLYEMQHGGEPADADFFPITVDGSLDDDILQQRIHDVARQREQLQQMEVELRAQAIARSRVLEMQSRYDAEIKAHANTAAKLEEQLRESEQTIHQLERKMEEKDRELHAIKVEKEEAWAKEDLLREQNKELATFRREHDNSEAERAQHIKQIHDLQEHVQEKERQIIELQEQSMLQYRAAQEAILFKDEQLRDAQTWLSRVQEVDVLQSSTNHTLQAELRERTEQYNQLWHGCQRQFAEMERLHLHTVHQLQLELADARERKGTYSDESRITQANSKDLPQFGQHNGNQVDSNGSGAINVDTGVISKGASASVQPFSGNVSNLNQNDHVRSVPIAPLGMAAYLPPEQVTALQSFVMHQQGVPHSVASHVGPYSMQAMSSVQQWQNQQASSEGFQPSGPNQLPPLQTDQSLRRSDVSHECEISVDGQAICPDHVDHISQGSESISVISSSTGKAQVVESINSSYLVKPQSEPNLQQISSQFHDALKLGTLEQSCESKEQNMLNMKNHMLKDQDLTVEEASTAASASLSPPDSSVQSVGSCETTISNGTGAILPKKSVTTEQNNILMPGKTSEAALLEERALLACIVRTIPPGGRIRISSTLPNRLGKMLAPLHWHDYKKKYGKLDDFVASHPEKGVPSVDSNHVRNENAVFKKQAAVSKNAADDHSQLLGMQKQQSNGISFGVVSSLSNVKILSKSKDPTEINRANFERTSVESKASAHGRSNSNFVGKQDRIA</sequence>
<feature type="compositionally biased region" description="Basic and acidic residues" evidence="2">
    <location>
        <begin position="21"/>
        <end position="33"/>
    </location>
</feature>
<feature type="compositionally biased region" description="Low complexity" evidence="2">
    <location>
        <begin position="570"/>
        <end position="587"/>
    </location>
</feature>
<evidence type="ECO:0000256" key="1">
    <source>
        <dbReference type="SAM" id="Coils"/>
    </source>
</evidence>
<dbReference type="PANTHER" id="PTHR35766">
    <property type="entry name" value="OS08G0543600 PROTEIN"/>
    <property type="match status" value="1"/>
</dbReference>
<gene>
    <name evidence="4" type="ORF">GOBAR_AA22098</name>
</gene>
<accession>A0A2P5X5L8</accession>
<feature type="coiled-coil region" evidence="1">
    <location>
        <begin position="84"/>
        <end position="226"/>
    </location>
</feature>
<feature type="region of interest" description="Disordered" evidence="2">
    <location>
        <begin position="757"/>
        <end position="787"/>
    </location>
</feature>
<feature type="domain" description="DUF7725" evidence="3">
    <location>
        <begin position="628"/>
        <end position="697"/>
    </location>
</feature>
<feature type="region of interest" description="Disordered" evidence="2">
    <location>
        <begin position="1"/>
        <end position="51"/>
    </location>
</feature>
<organism evidence="4 5">
    <name type="scientific">Gossypium barbadense</name>
    <name type="common">Sea Island cotton</name>
    <name type="synonym">Hibiscus barbadensis</name>
    <dbReference type="NCBI Taxonomy" id="3634"/>
    <lineage>
        <taxon>Eukaryota</taxon>
        <taxon>Viridiplantae</taxon>
        <taxon>Streptophyta</taxon>
        <taxon>Embryophyta</taxon>
        <taxon>Tracheophyta</taxon>
        <taxon>Spermatophyta</taxon>
        <taxon>Magnoliopsida</taxon>
        <taxon>eudicotyledons</taxon>
        <taxon>Gunneridae</taxon>
        <taxon>Pentapetalae</taxon>
        <taxon>rosids</taxon>
        <taxon>malvids</taxon>
        <taxon>Malvales</taxon>
        <taxon>Malvaceae</taxon>
        <taxon>Malvoideae</taxon>
        <taxon>Gossypium</taxon>
    </lineage>
</organism>
<evidence type="ECO:0000259" key="3">
    <source>
        <dbReference type="Pfam" id="PF24851"/>
    </source>
</evidence>
<feature type="compositionally biased region" description="Low complexity" evidence="2">
    <location>
        <begin position="1"/>
        <end position="14"/>
    </location>
</feature>
<dbReference type="Pfam" id="PF24851">
    <property type="entry name" value="DUF7725"/>
    <property type="match status" value="1"/>
</dbReference>